<feature type="region of interest" description="Disordered" evidence="1">
    <location>
        <begin position="1"/>
        <end position="110"/>
    </location>
</feature>
<reference evidence="2" key="1">
    <citation type="submission" date="2023-02" db="EMBL/GenBank/DDBJ databases">
        <title>Colletotrichum kahawae CIFC_Que2 genome sequencing and assembly.</title>
        <authorList>
            <person name="Baroncelli R."/>
        </authorList>
    </citation>
    <scope>NUCLEOTIDE SEQUENCE</scope>
    <source>
        <strain evidence="2">CIFC_Que2</strain>
    </source>
</reference>
<sequence>MASPRARPLPKAEDNTATPSLGRKTISELSSTSASCTEGHARKTASAGYPSATNHTSGQPWDGMRCDTARQATPTLARTGYWNRQPPPPRPPTSPPYDGCPVGSSLTDHM</sequence>
<evidence type="ECO:0000313" key="2">
    <source>
        <dbReference type="EMBL" id="KAK2775152.1"/>
    </source>
</evidence>
<evidence type="ECO:0000313" key="3">
    <source>
        <dbReference type="Proteomes" id="UP001281614"/>
    </source>
</evidence>
<name>A0AAD9YQ04_COLKA</name>
<protein>
    <submittedName>
        <fullName evidence="2">Uncharacterized protein</fullName>
    </submittedName>
</protein>
<keyword evidence="3" id="KW-1185">Reference proteome</keyword>
<feature type="compositionally biased region" description="Polar residues" evidence="1">
    <location>
        <begin position="27"/>
        <end position="36"/>
    </location>
</feature>
<dbReference type="EMBL" id="VYYT01000039">
    <property type="protein sequence ID" value="KAK2775152.1"/>
    <property type="molecule type" value="Genomic_DNA"/>
</dbReference>
<comment type="caution">
    <text evidence="2">The sequence shown here is derived from an EMBL/GenBank/DDBJ whole genome shotgun (WGS) entry which is preliminary data.</text>
</comment>
<gene>
    <name evidence="2" type="ORF">CKAH01_12909</name>
</gene>
<organism evidence="2 3">
    <name type="scientific">Colletotrichum kahawae</name>
    <name type="common">Coffee berry disease fungus</name>
    <dbReference type="NCBI Taxonomy" id="34407"/>
    <lineage>
        <taxon>Eukaryota</taxon>
        <taxon>Fungi</taxon>
        <taxon>Dikarya</taxon>
        <taxon>Ascomycota</taxon>
        <taxon>Pezizomycotina</taxon>
        <taxon>Sordariomycetes</taxon>
        <taxon>Hypocreomycetidae</taxon>
        <taxon>Glomerellales</taxon>
        <taxon>Glomerellaceae</taxon>
        <taxon>Colletotrichum</taxon>
        <taxon>Colletotrichum gloeosporioides species complex</taxon>
    </lineage>
</organism>
<proteinExistence type="predicted"/>
<accession>A0AAD9YQ04</accession>
<evidence type="ECO:0000256" key="1">
    <source>
        <dbReference type="SAM" id="MobiDB-lite"/>
    </source>
</evidence>
<feature type="compositionally biased region" description="Pro residues" evidence="1">
    <location>
        <begin position="85"/>
        <end position="95"/>
    </location>
</feature>
<dbReference type="AlphaFoldDB" id="A0AAD9YQ04"/>
<dbReference type="Proteomes" id="UP001281614">
    <property type="component" value="Unassembled WGS sequence"/>
</dbReference>